<dbReference type="InterPro" id="IPR051210">
    <property type="entry name" value="Ub_ligase/GEF_domain"/>
</dbReference>
<organism evidence="4 5">
    <name type="scientific">Sporidiobolus salmonicolor</name>
    <name type="common">Yeast-like fungus</name>
    <name type="synonym">Sporobolomyces salmonicolor</name>
    <dbReference type="NCBI Taxonomy" id="5005"/>
    <lineage>
        <taxon>Eukaryota</taxon>
        <taxon>Fungi</taxon>
        <taxon>Dikarya</taxon>
        <taxon>Basidiomycota</taxon>
        <taxon>Pucciniomycotina</taxon>
        <taxon>Microbotryomycetes</taxon>
        <taxon>Sporidiobolales</taxon>
        <taxon>Sporidiobolaceae</taxon>
        <taxon>Sporobolomyces</taxon>
    </lineage>
</organism>
<keyword evidence="1" id="KW-0677">Repeat</keyword>
<evidence type="ECO:0000313" key="5">
    <source>
        <dbReference type="Proteomes" id="UP000243876"/>
    </source>
</evidence>
<dbReference type="PROSITE" id="PS50012">
    <property type="entry name" value="RCC1_3"/>
    <property type="match status" value="2"/>
</dbReference>
<dbReference type="SUPFAM" id="SSF50985">
    <property type="entry name" value="RCC1/BLIP-II"/>
    <property type="match status" value="1"/>
</dbReference>
<evidence type="ECO:0000256" key="3">
    <source>
        <dbReference type="SAM" id="MobiDB-lite"/>
    </source>
</evidence>
<dbReference type="AlphaFoldDB" id="A0A0D6EQ20"/>
<dbReference type="Pfam" id="PF13540">
    <property type="entry name" value="RCC1_2"/>
    <property type="match status" value="2"/>
</dbReference>
<proteinExistence type="predicted"/>
<dbReference type="InterPro" id="IPR009091">
    <property type="entry name" value="RCC1/BLIP-II"/>
</dbReference>
<evidence type="ECO:0000313" key="4">
    <source>
        <dbReference type="EMBL" id="CEQ41918.1"/>
    </source>
</evidence>
<protein>
    <submittedName>
        <fullName evidence="4">SPOSA6832_03676-mRNA-1:cds</fullName>
    </submittedName>
</protein>
<dbReference type="Proteomes" id="UP000243876">
    <property type="component" value="Unassembled WGS sequence"/>
</dbReference>
<evidence type="ECO:0000256" key="1">
    <source>
        <dbReference type="ARBA" id="ARBA00022737"/>
    </source>
</evidence>
<feature type="repeat" description="RCC1" evidence="2">
    <location>
        <begin position="222"/>
        <end position="280"/>
    </location>
</feature>
<dbReference type="OrthoDB" id="5370059at2759"/>
<keyword evidence="5" id="KW-1185">Reference proteome</keyword>
<gene>
    <name evidence="4" type="primary">SPOSA6832_03676</name>
</gene>
<evidence type="ECO:0000256" key="2">
    <source>
        <dbReference type="PROSITE-ProRule" id="PRU00235"/>
    </source>
</evidence>
<feature type="repeat" description="RCC1" evidence="2">
    <location>
        <begin position="281"/>
        <end position="337"/>
    </location>
</feature>
<dbReference type="PANTHER" id="PTHR22870:SF466">
    <property type="entry name" value="ANKYRIN REPEAT-CONTAINING PROTEIN"/>
    <property type="match status" value="1"/>
</dbReference>
<dbReference type="InterPro" id="IPR000408">
    <property type="entry name" value="Reg_chr_condens"/>
</dbReference>
<accession>A0A0D6EQ20</accession>
<dbReference type="EMBL" id="CENE01000018">
    <property type="protein sequence ID" value="CEQ41918.1"/>
    <property type="molecule type" value="Genomic_DNA"/>
</dbReference>
<dbReference type="Gene3D" id="2.130.10.30">
    <property type="entry name" value="Regulator of chromosome condensation 1/beta-lactamase-inhibitor protein II"/>
    <property type="match status" value="1"/>
</dbReference>
<name>A0A0D6EQ20_SPOSA</name>
<dbReference type="PANTHER" id="PTHR22870">
    <property type="entry name" value="REGULATOR OF CHROMOSOME CONDENSATION"/>
    <property type="match status" value="1"/>
</dbReference>
<reference evidence="5" key="1">
    <citation type="submission" date="2015-02" db="EMBL/GenBank/DDBJ databases">
        <authorList>
            <person name="Gon?alves P."/>
        </authorList>
    </citation>
    <scope>NUCLEOTIDE SEQUENCE [LARGE SCALE GENOMIC DNA]</scope>
</reference>
<sequence length="485" mass="51297">MSLAHSLTGTRTRTRTLSHLLLSGHNPLSPPSAYGSSSSSSLRQSPSNPTLTPVPLSAWLCSVGREPDAAAGYRLLPRGVAAGAGHSLLAYRNYEGVDRLVAVGRNEVGQLGVGFASQEGTRGLVEGFEGEAVLAAKAGVQSSYLLVKEDQDTTSLYSMGNLARGRLGLPQLFPPSTPLEPHVEPTQHLLPRATLVPVPPEVGRIKQLEVGFEHLLVLSESGEIWGTGCNTDGQLGLGTSVLSDVYELTKLLLPPEIVEHEGGVARISAGADTSALITQSGKVYTWGNSEYAQAFHGRKIDQIHAPLLIAHECFLPPSRRIVDFQCGGSFALALDDRSDVYSCGFGALGLTSSRLSTLTPTRLDPLSGQGITRIRARFGYAAAIRDAGPASAIWTWGLNTLYGRLGVGSVGPARGGGGGGRFDPAAPPRVQMHVYEPSEVEVPLRALGLERAASGASAREWRFGAVELGEEGMWVALEVDEPEVD</sequence>
<feature type="region of interest" description="Disordered" evidence="3">
    <location>
        <begin position="28"/>
        <end position="49"/>
    </location>
</feature>